<comment type="caution">
    <text evidence="2">The sequence shown here is derived from an EMBL/GenBank/DDBJ whole genome shotgun (WGS) entry which is preliminary data.</text>
</comment>
<dbReference type="EMBL" id="VSWD01000008">
    <property type="protein sequence ID" value="KAK3095858.1"/>
    <property type="molecule type" value="Genomic_DNA"/>
</dbReference>
<evidence type="ECO:0000313" key="3">
    <source>
        <dbReference type="Proteomes" id="UP001186944"/>
    </source>
</evidence>
<evidence type="ECO:0000256" key="1">
    <source>
        <dbReference type="SAM" id="MobiDB-lite"/>
    </source>
</evidence>
<accession>A0AA88Y189</accession>
<keyword evidence="3" id="KW-1185">Reference proteome</keyword>
<evidence type="ECO:0000313" key="2">
    <source>
        <dbReference type="EMBL" id="KAK3095858.1"/>
    </source>
</evidence>
<protein>
    <submittedName>
        <fullName evidence="2">Uncharacterized protein</fullName>
    </submittedName>
</protein>
<proteinExistence type="predicted"/>
<feature type="region of interest" description="Disordered" evidence="1">
    <location>
        <begin position="56"/>
        <end position="147"/>
    </location>
</feature>
<sequence length="480" mass="53047">MADNIWSLSSSFSNSLQRNKNDIRTGRGRITNTKRAGSRMLDNTWSLSTSFSNPLQTSNNNLRAGRGSVTETKGVGSRSLNNMGSFSGSLSNPMQKNNNDLRTGGGRITETKSTGSRMLDNTWTLSSSFSNPLQTSNNDLRAGRGRISETKRVGSKIVDNTISAPSKSESRVIWRSQSASSSSDTQGQLSFSNPNIKHKQTAGVRREGDTIHLSSESKSQVLWQPNAVSPLLDIKTKQYFVDYKYPVVRPTEKTRDNKLSLLSGVPRHVKTSDFGISFSDNVMSGSLSQIHPKARRRSVPNTALGQQVDRTHNSATVSHPTLSGHVSHRTSLSRHIRSTSTQSSFKTETSNLSQNYVLDAQELCRGKEIFACFGKGRHSKLPGMKWWCVQNCRHGNCPLSKCRCGCQISGSKNLRNIQLLLVQKQIEKNVFPVTTIPSSTRRTVWNCKPTSAYTPVKGLSEWCNRMCSLNACPLNMCDCS</sequence>
<feature type="compositionally biased region" description="Polar residues" evidence="1">
    <location>
        <begin position="111"/>
        <end position="139"/>
    </location>
</feature>
<dbReference type="AlphaFoldDB" id="A0AA88Y189"/>
<dbReference type="Proteomes" id="UP001186944">
    <property type="component" value="Unassembled WGS sequence"/>
</dbReference>
<feature type="compositionally biased region" description="Polar residues" evidence="1">
    <location>
        <begin position="78"/>
        <end position="101"/>
    </location>
</feature>
<feature type="region of interest" description="Disordered" evidence="1">
    <location>
        <begin position="168"/>
        <end position="207"/>
    </location>
</feature>
<feature type="compositionally biased region" description="Low complexity" evidence="1">
    <location>
        <begin position="176"/>
        <end position="192"/>
    </location>
</feature>
<gene>
    <name evidence="2" type="ORF">FSP39_020079</name>
</gene>
<organism evidence="2 3">
    <name type="scientific">Pinctada imbricata</name>
    <name type="common">Atlantic pearl-oyster</name>
    <name type="synonym">Pinctada martensii</name>
    <dbReference type="NCBI Taxonomy" id="66713"/>
    <lineage>
        <taxon>Eukaryota</taxon>
        <taxon>Metazoa</taxon>
        <taxon>Spiralia</taxon>
        <taxon>Lophotrochozoa</taxon>
        <taxon>Mollusca</taxon>
        <taxon>Bivalvia</taxon>
        <taxon>Autobranchia</taxon>
        <taxon>Pteriomorphia</taxon>
        <taxon>Pterioida</taxon>
        <taxon>Pterioidea</taxon>
        <taxon>Pteriidae</taxon>
        <taxon>Pinctada</taxon>
    </lineage>
</organism>
<reference evidence="2" key="1">
    <citation type="submission" date="2019-08" db="EMBL/GenBank/DDBJ databases">
        <title>The improved chromosome-level genome for the pearl oyster Pinctada fucata martensii using PacBio sequencing and Hi-C.</title>
        <authorList>
            <person name="Zheng Z."/>
        </authorList>
    </citation>
    <scope>NUCLEOTIDE SEQUENCE</scope>
    <source>
        <strain evidence="2">ZZ-2019</strain>
        <tissue evidence="2">Adductor muscle</tissue>
    </source>
</reference>
<name>A0AA88Y189_PINIB</name>